<accession>A0A1Y3ECU5</accession>
<sequence>MAQVQNVVLFSVQVLLIYLSFVNAEENACFRQQFQSACSDGSKLRIALRYYVKDGRCVAYPASLCEDDSQQTPAPSKASSSLSSPPSSLEVSKEIPKMTKHVDIIRIRKIGNNDNDRQSAGDFNEQ</sequence>
<proteinExistence type="predicted"/>
<protein>
    <recommendedName>
        <fullName evidence="5">Secreted protein</fullName>
    </recommendedName>
</protein>
<evidence type="ECO:0000313" key="3">
    <source>
        <dbReference type="EMBL" id="OUC42964.1"/>
    </source>
</evidence>
<feature type="region of interest" description="Disordered" evidence="1">
    <location>
        <begin position="66"/>
        <end position="96"/>
    </location>
</feature>
<dbReference type="EMBL" id="LVZM01016104">
    <property type="protein sequence ID" value="OUC42964.1"/>
    <property type="molecule type" value="Genomic_DNA"/>
</dbReference>
<evidence type="ECO:0000256" key="2">
    <source>
        <dbReference type="SAM" id="SignalP"/>
    </source>
</evidence>
<organism evidence="3 4">
    <name type="scientific">Trichinella nativa</name>
    <dbReference type="NCBI Taxonomy" id="6335"/>
    <lineage>
        <taxon>Eukaryota</taxon>
        <taxon>Metazoa</taxon>
        <taxon>Ecdysozoa</taxon>
        <taxon>Nematoda</taxon>
        <taxon>Enoplea</taxon>
        <taxon>Dorylaimia</taxon>
        <taxon>Trichinellida</taxon>
        <taxon>Trichinellidae</taxon>
        <taxon>Trichinella</taxon>
    </lineage>
</organism>
<evidence type="ECO:0000313" key="4">
    <source>
        <dbReference type="Proteomes" id="UP000243006"/>
    </source>
</evidence>
<dbReference type="AlphaFoldDB" id="A0A1Y3ECU5"/>
<comment type="caution">
    <text evidence="3">The sequence shown here is derived from an EMBL/GenBank/DDBJ whole genome shotgun (WGS) entry which is preliminary data.</text>
</comment>
<evidence type="ECO:0000256" key="1">
    <source>
        <dbReference type="SAM" id="MobiDB-lite"/>
    </source>
</evidence>
<feature type="chain" id="PRO_5010999264" description="Secreted protein" evidence="2">
    <location>
        <begin position="25"/>
        <end position="126"/>
    </location>
</feature>
<gene>
    <name evidence="3" type="ORF">D917_02622</name>
</gene>
<name>A0A1Y3ECU5_9BILA</name>
<reference evidence="3 4" key="1">
    <citation type="submission" date="2015-04" db="EMBL/GenBank/DDBJ databases">
        <title>Draft genome of the roundworm Trichinella nativa.</title>
        <authorList>
            <person name="Mitreva M."/>
        </authorList>
    </citation>
    <scope>NUCLEOTIDE SEQUENCE [LARGE SCALE GENOMIC DNA]</scope>
    <source>
        <strain evidence="3 4">ISS45</strain>
    </source>
</reference>
<feature type="signal peptide" evidence="2">
    <location>
        <begin position="1"/>
        <end position="24"/>
    </location>
</feature>
<keyword evidence="2" id="KW-0732">Signal</keyword>
<dbReference type="Proteomes" id="UP000243006">
    <property type="component" value="Unassembled WGS sequence"/>
</dbReference>
<evidence type="ECO:0008006" key="5">
    <source>
        <dbReference type="Google" id="ProtNLM"/>
    </source>
</evidence>
<feature type="compositionally biased region" description="Low complexity" evidence="1">
    <location>
        <begin position="73"/>
        <end position="90"/>
    </location>
</feature>